<dbReference type="Proteomes" id="UP000642571">
    <property type="component" value="Unassembled WGS sequence"/>
</dbReference>
<evidence type="ECO:0000313" key="1">
    <source>
        <dbReference type="EMBL" id="GGD05021.1"/>
    </source>
</evidence>
<organism evidence="1 2">
    <name type="scientific">Pontibacillus salipaludis</name>
    <dbReference type="NCBI Taxonomy" id="1697394"/>
    <lineage>
        <taxon>Bacteria</taxon>
        <taxon>Bacillati</taxon>
        <taxon>Bacillota</taxon>
        <taxon>Bacilli</taxon>
        <taxon>Bacillales</taxon>
        <taxon>Bacillaceae</taxon>
        <taxon>Pontibacillus</taxon>
    </lineage>
</organism>
<sequence length="86" mass="10431">MTENHIEQLKMETLFERAQHNVNESWTPLWEEEVTQRLYKYTDGEVNVLYTPITEGETHVEYNILTNEGYQKTIKQRFYKAQKDPY</sequence>
<name>A0ABQ1PVU8_9BACI</name>
<proteinExistence type="predicted"/>
<gene>
    <name evidence="1" type="ORF">GCM10011389_10650</name>
</gene>
<comment type="caution">
    <text evidence="1">The sequence shown here is derived from an EMBL/GenBank/DDBJ whole genome shotgun (WGS) entry which is preliminary data.</text>
</comment>
<keyword evidence="2" id="KW-1185">Reference proteome</keyword>
<protein>
    <submittedName>
        <fullName evidence="1">Uncharacterized protein</fullName>
    </submittedName>
</protein>
<dbReference type="EMBL" id="BMIN01000003">
    <property type="protein sequence ID" value="GGD05021.1"/>
    <property type="molecule type" value="Genomic_DNA"/>
</dbReference>
<reference evidence="2" key="1">
    <citation type="journal article" date="2019" name="Int. J. Syst. Evol. Microbiol.">
        <title>The Global Catalogue of Microorganisms (GCM) 10K type strain sequencing project: providing services to taxonomists for standard genome sequencing and annotation.</title>
        <authorList>
            <consortium name="The Broad Institute Genomics Platform"/>
            <consortium name="The Broad Institute Genome Sequencing Center for Infectious Disease"/>
            <person name="Wu L."/>
            <person name="Ma J."/>
        </authorList>
    </citation>
    <scope>NUCLEOTIDE SEQUENCE [LARGE SCALE GENOMIC DNA]</scope>
    <source>
        <strain evidence="2">CGMCC 1.15353</strain>
    </source>
</reference>
<accession>A0ABQ1PVU8</accession>
<evidence type="ECO:0000313" key="2">
    <source>
        <dbReference type="Proteomes" id="UP000642571"/>
    </source>
</evidence>